<dbReference type="GeneID" id="70218827"/>
<dbReference type="PROSITE" id="PS50011">
    <property type="entry name" value="PROTEIN_KINASE_DOM"/>
    <property type="match status" value="1"/>
</dbReference>
<keyword evidence="3" id="KW-1185">Reference proteome</keyword>
<dbReference type="SUPFAM" id="SSF56112">
    <property type="entry name" value="Protein kinase-like (PK-like)"/>
    <property type="match status" value="1"/>
</dbReference>
<dbReference type="InterPro" id="IPR011009">
    <property type="entry name" value="Kinase-like_dom_sf"/>
</dbReference>
<protein>
    <recommendedName>
        <fullName evidence="1">Protein kinase domain-containing protein</fullName>
    </recommendedName>
</protein>
<dbReference type="Proteomes" id="UP000720189">
    <property type="component" value="Unassembled WGS sequence"/>
</dbReference>
<reference evidence="2" key="1">
    <citation type="journal article" date="2021" name="Nat. Commun.">
        <title>Genetic determinants of endophytism in the Arabidopsis root mycobiome.</title>
        <authorList>
            <person name="Mesny F."/>
            <person name="Miyauchi S."/>
            <person name="Thiergart T."/>
            <person name="Pickel B."/>
            <person name="Atanasova L."/>
            <person name="Karlsson M."/>
            <person name="Huettel B."/>
            <person name="Barry K.W."/>
            <person name="Haridas S."/>
            <person name="Chen C."/>
            <person name="Bauer D."/>
            <person name="Andreopoulos W."/>
            <person name="Pangilinan J."/>
            <person name="LaButti K."/>
            <person name="Riley R."/>
            <person name="Lipzen A."/>
            <person name="Clum A."/>
            <person name="Drula E."/>
            <person name="Henrissat B."/>
            <person name="Kohler A."/>
            <person name="Grigoriev I.V."/>
            <person name="Martin F.M."/>
            <person name="Hacquard S."/>
        </authorList>
    </citation>
    <scope>NUCLEOTIDE SEQUENCE</scope>
    <source>
        <strain evidence="2">MPI-CAGE-AT-0023</strain>
    </source>
</reference>
<accession>A0A9P9FZG7</accession>
<evidence type="ECO:0000259" key="1">
    <source>
        <dbReference type="PROSITE" id="PS50011"/>
    </source>
</evidence>
<dbReference type="RefSeq" id="XP_046042690.1">
    <property type="nucleotide sequence ID" value="XM_046188873.1"/>
</dbReference>
<dbReference type="InterPro" id="IPR000719">
    <property type="entry name" value="Prot_kinase_dom"/>
</dbReference>
<dbReference type="OrthoDB" id="5979581at2759"/>
<comment type="caution">
    <text evidence="2">The sequence shown here is derived from an EMBL/GenBank/DDBJ whole genome shotgun (WGS) entry which is preliminary data.</text>
</comment>
<dbReference type="AlphaFoldDB" id="A0A9P9FZG7"/>
<dbReference type="GO" id="GO:0004672">
    <property type="term" value="F:protein kinase activity"/>
    <property type="evidence" value="ECO:0007669"/>
    <property type="project" value="InterPro"/>
</dbReference>
<evidence type="ECO:0000313" key="2">
    <source>
        <dbReference type="EMBL" id="KAH7228453.1"/>
    </source>
</evidence>
<dbReference type="EMBL" id="JAGMUX010000024">
    <property type="protein sequence ID" value="KAH7228453.1"/>
    <property type="molecule type" value="Genomic_DNA"/>
</dbReference>
<dbReference type="GO" id="GO:0005524">
    <property type="term" value="F:ATP binding"/>
    <property type="evidence" value="ECO:0007669"/>
    <property type="project" value="InterPro"/>
</dbReference>
<sequence>NNWIHGDIKPMNIGIHKWVLDQTSIVLLDTEDAIYAPRGIVTVTPGTKGTVGYISPERELGEFTTTTDVWAVGVAAIWMLLGRHPWQYRVNPWREGEAFEGNRWLFHRHYDDAMKSIGQCEDKELGTAVLQMIRHPYARTEEQKKSRPGCWMVLQTLHAGPAGEGARQKRIRTDAA</sequence>
<gene>
    <name evidence="2" type="ORF">BKA55DRAFT_526783</name>
</gene>
<feature type="domain" description="Protein kinase" evidence="1">
    <location>
        <begin position="1"/>
        <end position="138"/>
    </location>
</feature>
<organism evidence="2 3">
    <name type="scientific">Fusarium redolens</name>
    <dbReference type="NCBI Taxonomy" id="48865"/>
    <lineage>
        <taxon>Eukaryota</taxon>
        <taxon>Fungi</taxon>
        <taxon>Dikarya</taxon>
        <taxon>Ascomycota</taxon>
        <taxon>Pezizomycotina</taxon>
        <taxon>Sordariomycetes</taxon>
        <taxon>Hypocreomycetidae</taxon>
        <taxon>Hypocreales</taxon>
        <taxon>Nectriaceae</taxon>
        <taxon>Fusarium</taxon>
        <taxon>Fusarium redolens species complex</taxon>
    </lineage>
</organism>
<feature type="non-terminal residue" evidence="2">
    <location>
        <position position="1"/>
    </location>
</feature>
<evidence type="ECO:0000313" key="3">
    <source>
        <dbReference type="Proteomes" id="UP000720189"/>
    </source>
</evidence>
<dbReference type="Gene3D" id="1.10.510.10">
    <property type="entry name" value="Transferase(Phosphotransferase) domain 1"/>
    <property type="match status" value="1"/>
</dbReference>
<proteinExistence type="predicted"/>
<name>A0A9P9FZG7_FUSRE</name>